<dbReference type="InterPro" id="IPR003661">
    <property type="entry name" value="HisK_dim/P_dom"/>
</dbReference>
<evidence type="ECO:0000256" key="5">
    <source>
        <dbReference type="ARBA" id="ARBA00022553"/>
    </source>
</evidence>
<dbReference type="EMBL" id="APBN01000001">
    <property type="protein sequence ID" value="EMT54641.1"/>
    <property type="molecule type" value="Genomic_DNA"/>
</dbReference>
<dbReference type="InterPro" id="IPR036097">
    <property type="entry name" value="HisK_dim/P_sf"/>
</dbReference>
<keyword evidence="6" id="KW-0808">Transferase</keyword>
<name>M8E5X8_9BACL</name>
<evidence type="ECO:0000256" key="3">
    <source>
        <dbReference type="ARBA" id="ARBA00012438"/>
    </source>
</evidence>
<keyword evidence="8" id="KW-0547">Nucleotide-binding</keyword>
<sequence>MSLLKEIILQIFFALIPFVAFNIYYRDKIRNYSQTFILLTSSLCLFLAMTFASNVVDGVIFDIRYVIMFFGLVYGGVQTGIILLVEFVIYRLYLGGEGMPVAMIILACTFSLSLLFYKLYKANYRRTFVTFLAGIAFSVIPLVLTYSFFPNDVKEHLAYHLIVIPMQNSLGTWLLLTLFGKSVADKEMFIRHAQNEKIETMSHVAASLAHEVRNPLTAVKGFLKLIQEDHKHLPKLEQYINICLGEVQRTELILSEYLSISKPLTARHEVINFSEQLYVIREVMSPYANMHNVELEVHAPDSPVPVLANPDEIKQVLVNFIKNAVEACSEVSDAKVILRLSSEEDRVVLKIKDNGIGMTESQMKRLGSIYFSTKSNGTGLGLTYSYQVIHAMGGTVTVASKPGAGTKFTLIFPEAEQVG</sequence>
<comment type="caution">
    <text evidence="16">The sequence shown here is derived from an EMBL/GenBank/DDBJ whole genome shotgun (WGS) entry which is preliminary data.</text>
</comment>
<evidence type="ECO:0000313" key="16">
    <source>
        <dbReference type="EMBL" id="EMT54641.1"/>
    </source>
</evidence>
<proteinExistence type="predicted"/>
<protein>
    <recommendedName>
        <fullName evidence="3">histidine kinase</fullName>
        <ecNumber evidence="3">2.7.13.3</ecNumber>
    </recommendedName>
</protein>
<dbReference type="OrthoDB" id="9815750at2"/>
<dbReference type="SUPFAM" id="SSF55874">
    <property type="entry name" value="ATPase domain of HSP90 chaperone/DNA topoisomerase II/histidine kinase"/>
    <property type="match status" value="1"/>
</dbReference>
<keyword evidence="5" id="KW-0597">Phosphoprotein</keyword>
<evidence type="ECO:0000256" key="11">
    <source>
        <dbReference type="ARBA" id="ARBA00022989"/>
    </source>
</evidence>
<reference evidence="16 17" key="1">
    <citation type="submission" date="2013-03" db="EMBL/GenBank/DDBJ databases">
        <title>Assembly of a new bacterial strain Brevibacillus borstelensis AK1.</title>
        <authorList>
            <person name="Rajan I."/>
            <person name="PoliReddy D."/>
            <person name="Sugumar T."/>
            <person name="Rathinam K."/>
            <person name="Alqarawi S."/>
            <person name="Khalil A.B."/>
            <person name="Sivakumar N."/>
        </authorList>
    </citation>
    <scope>NUCLEOTIDE SEQUENCE [LARGE SCALE GENOMIC DNA]</scope>
    <source>
        <strain evidence="16 17">AK1</strain>
    </source>
</reference>
<comment type="subcellular location">
    <subcellularLocation>
        <location evidence="2">Cell membrane</location>
        <topology evidence="2">Multi-pass membrane protein</topology>
    </subcellularLocation>
</comment>
<feature type="transmembrane region" description="Helical" evidence="14">
    <location>
        <begin position="65"/>
        <end position="93"/>
    </location>
</feature>
<dbReference type="EC" id="2.7.13.3" evidence="3"/>
<evidence type="ECO:0000256" key="14">
    <source>
        <dbReference type="SAM" id="Phobius"/>
    </source>
</evidence>
<dbReference type="PANTHER" id="PTHR43065:SF46">
    <property type="entry name" value="C4-DICARBOXYLATE TRANSPORT SENSOR PROTEIN DCTB"/>
    <property type="match status" value="1"/>
</dbReference>
<dbReference type="SMART" id="SM00387">
    <property type="entry name" value="HATPase_c"/>
    <property type="match status" value="1"/>
</dbReference>
<evidence type="ECO:0000256" key="8">
    <source>
        <dbReference type="ARBA" id="ARBA00022741"/>
    </source>
</evidence>
<dbReference type="GO" id="GO:0005886">
    <property type="term" value="C:plasma membrane"/>
    <property type="evidence" value="ECO:0007669"/>
    <property type="project" value="UniProtKB-SubCell"/>
</dbReference>
<evidence type="ECO:0000256" key="4">
    <source>
        <dbReference type="ARBA" id="ARBA00022475"/>
    </source>
</evidence>
<evidence type="ECO:0000256" key="10">
    <source>
        <dbReference type="ARBA" id="ARBA00022840"/>
    </source>
</evidence>
<evidence type="ECO:0000256" key="9">
    <source>
        <dbReference type="ARBA" id="ARBA00022777"/>
    </source>
</evidence>
<evidence type="ECO:0000256" key="13">
    <source>
        <dbReference type="ARBA" id="ARBA00023136"/>
    </source>
</evidence>
<dbReference type="InterPro" id="IPR003594">
    <property type="entry name" value="HATPase_dom"/>
</dbReference>
<dbReference type="RefSeq" id="WP_003386437.1">
    <property type="nucleotide sequence ID" value="NZ_APBN01000001.1"/>
</dbReference>
<comment type="catalytic activity">
    <reaction evidence="1">
        <text>ATP + protein L-histidine = ADP + protein N-phospho-L-histidine.</text>
        <dbReference type="EC" id="2.7.13.3"/>
    </reaction>
</comment>
<evidence type="ECO:0000256" key="2">
    <source>
        <dbReference type="ARBA" id="ARBA00004651"/>
    </source>
</evidence>
<keyword evidence="10" id="KW-0067">ATP-binding</keyword>
<evidence type="ECO:0000313" key="17">
    <source>
        <dbReference type="Proteomes" id="UP000012081"/>
    </source>
</evidence>
<dbReference type="STRING" id="1300222.I532_03515"/>
<organism evidence="16 17">
    <name type="scientific">Brevibacillus borstelensis AK1</name>
    <dbReference type="NCBI Taxonomy" id="1300222"/>
    <lineage>
        <taxon>Bacteria</taxon>
        <taxon>Bacillati</taxon>
        <taxon>Bacillota</taxon>
        <taxon>Bacilli</taxon>
        <taxon>Bacillales</taxon>
        <taxon>Paenibacillaceae</taxon>
        <taxon>Brevibacillus</taxon>
    </lineage>
</organism>
<evidence type="ECO:0000256" key="12">
    <source>
        <dbReference type="ARBA" id="ARBA00023012"/>
    </source>
</evidence>
<dbReference type="PROSITE" id="PS50109">
    <property type="entry name" value="HIS_KIN"/>
    <property type="match status" value="1"/>
</dbReference>
<dbReference type="CDD" id="cd00082">
    <property type="entry name" value="HisKA"/>
    <property type="match status" value="1"/>
</dbReference>
<keyword evidence="12" id="KW-0902">Two-component regulatory system</keyword>
<keyword evidence="4" id="KW-1003">Cell membrane</keyword>
<dbReference type="GO" id="GO:0071555">
    <property type="term" value="P:cell wall organization"/>
    <property type="evidence" value="ECO:0007669"/>
    <property type="project" value="InterPro"/>
</dbReference>
<feature type="transmembrane region" description="Helical" evidence="14">
    <location>
        <begin position="31"/>
        <end position="53"/>
    </location>
</feature>
<dbReference type="Proteomes" id="UP000012081">
    <property type="component" value="Unassembled WGS sequence"/>
</dbReference>
<keyword evidence="7 14" id="KW-0812">Transmembrane</keyword>
<dbReference type="SUPFAM" id="SSF47384">
    <property type="entry name" value="Homodimeric domain of signal transducing histidine kinase"/>
    <property type="match status" value="1"/>
</dbReference>
<keyword evidence="9 16" id="KW-0418">Kinase</keyword>
<dbReference type="GO" id="GO:0005524">
    <property type="term" value="F:ATP binding"/>
    <property type="evidence" value="ECO:0007669"/>
    <property type="project" value="UniProtKB-KW"/>
</dbReference>
<evidence type="ECO:0000256" key="6">
    <source>
        <dbReference type="ARBA" id="ARBA00022679"/>
    </source>
</evidence>
<feature type="transmembrane region" description="Helical" evidence="14">
    <location>
        <begin position="129"/>
        <end position="149"/>
    </location>
</feature>
<evidence type="ECO:0000256" key="7">
    <source>
        <dbReference type="ARBA" id="ARBA00022692"/>
    </source>
</evidence>
<dbReference type="PANTHER" id="PTHR43065">
    <property type="entry name" value="SENSOR HISTIDINE KINASE"/>
    <property type="match status" value="1"/>
</dbReference>
<dbReference type="GO" id="GO:0000155">
    <property type="term" value="F:phosphorelay sensor kinase activity"/>
    <property type="evidence" value="ECO:0007669"/>
    <property type="project" value="InterPro"/>
</dbReference>
<feature type="transmembrane region" description="Helical" evidence="14">
    <location>
        <begin position="99"/>
        <end position="117"/>
    </location>
</feature>
<dbReference type="PRINTS" id="PR00344">
    <property type="entry name" value="BCTRLSENSOR"/>
</dbReference>
<dbReference type="GeneID" id="89498976"/>
<evidence type="ECO:0000259" key="15">
    <source>
        <dbReference type="PROSITE" id="PS50109"/>
    </source>
</evidence>
<dbReference type="Gene3D" id="3.30.565.10">
    <property type="entry name" value="Histidine kinase-like ATPase, C-terminal domain"/>
    <property type="match status" value="1"/>
</dbReference>
<keyword evidence="11 14" id="KW-1133">Transmembrane helix</keyword>
<dbReference type="Pfam" id="PF02518">
    <property type="entry name" value="HATPase_c"/>
    <property type="match status" value="1"/>
</dbReference>
<dbReference type="Pfam" id="PF07694">
    <property type="entry name" value="5TM-5TMR_LYT"/>
    <property type="match status" value="1"/>
</dbReference>
<gene>
    <name evidence="16" type="ORF">I532_03515</name>
</gene>
<dbReference type="Gene3D" id="1.10.287.130">
    <property type="match status" value="1"/>
</dbReference>
<dbReference type="SMART" id="SM00388">
    <property type="entry name" value="HisKA"/>
    <property type="match status" value="1"/>
</dbReference>
<dbReference type="Pfam" id="PF00512">
    <property type="entry name" value="HisKA"/>
    <property type="match status" value="1"/>
</dbReference>
<dbReference type="InterPro" id="IPR011620">
    <property type="entry name" value="Sig_transdc_His_kinase_LytS_TM"/>
</dbReference>
<dbReference type="InterPro" id="IPR005467">
    <property type="entry name" value="His_kinase_dom"/>
</dbReference>
<dbReference type="InterPro" id="IPR036890">
    <property type="entry name" value="HATPase_C_sf"/>
</dbReference>
<accession>M8E5X8</accession>
<keyword evidence="17" id="KW-1185">Reference proteome</keyword>
<dbReference type="PATRIC" id="fig|1300222.3.peg.748"/>
<evidence type="ECO:0000256" key="1">
    <source>
        <dbReference type="ARBA" id="ARBA00000085"/>
    </source>
</evidence>
<feature type="transmembrane region" description="Helical" evidence="14">
    <location>
        <begin position="7"/>
        <end position="25"/>
    </location>
</feature>
<dbReference type="InterPro" id="IPR004358">
    <property type="entry name" value="Sig_transdc_His_kin-like_C"/>
</dbReference>
<keyword evidence="13 14" id="KW-0472">Membrane</keyword>
<feature type="domain" description="Histidine kinase" evidence="15">
    <location>
        <begin position="207"/>
        <end position="416"/>
    </location>
</feature>
<dbReference type="AlphaFoldDB" id="M8E5X8"/>